<dbReference type="InterPro" id="IPR050505">
    <property type="entry name" value="WDR55/POC1"/>
</dbReference>
<keyword evidence="6" id="KW-1185">Reference proteome</keyword>
<dbReference type="PROSITE" id="PS50082">
    <property type="entry name" value="WD_REPEATS_2"/>
    <property type="match status" value="13"/>
</dbReference>
<feature type="domain" description="NACHT" evidence="4">
    <location>
        <begin position="296"/>
        <end position="517"/>
    </location>
</feature>
<evidence type="ECO:0000313" key="5">
    <source>
        <dbReference type="EMBL" id="KAF2871892.1"/>
    </source>
</evidence>
<evidence type="ECO:0000313" key="6">
    <source>
        <dbReference type="Proteomes" id="UP000481861"/>
    </source>
</evidence>
<accession>A0A7C8I9V5</accession>
<dbReference type="InterPro" id="IPR001680">
    <property type="entry name" value="WD40_rpt"/>
</dbReference>
<evidence type="ECO:0000259" key="4">
    <source>
        <dbReference type="PROSITE" id="PS50837"/>
    </source>
</evidence>
<dbReference type="Pfam" id="PF00400">
    <property type="entry name" value="WD40"/>
    <property type="match status" value="13"/>
</dbReference>
<comment type="caution">
    <text evidence="5">The sequence shown here is derived from an EMBL/GenBank/DDBJ whole genome shotgun (WGS) entry which is preliminary data.</text>
</comment>
<dbReference type="SUPFAM" id="SSF50978">
    <property type="entry name" value="WD40 repeat-like"/>
    <property type="match status" value="2"/>
</dbReference>
<evidence type="ECO:0000256" key="3">
    <source>
        <dbReference type="PROSITE-ProRule" id="PRU00221"/>
    </source>
</evidence>
<dbReference type="Pfam" id="PF24883">
    <property type="entry name" value="NPHP3_N"/>
    <property type="match status" value="1"/>
</dbReference>
<sequence length="1456" mass="160615">MRLLKYKEDGRLTINSFDDNAIPPYAILSHTWGADAEEVTFADLGKGDGKHKHGYEKIRFCGEQAQQDALQYFWVDTCCIDKTDKAELSLAIRSMFRWYQDAAKCYVYLSDVSTKKTKAGGLSTEFIWELAFRSSRWFTRGWTLQELLAPSIVEFFSQEWEKLGDKISLKSLIRKVTGIPHEVLDGAPLSRFSVDERLRWKGDRQTKREEDAWYSLSGIFDVEIAPAYSEGAASAFKRLKEEIDKLETCVRDIRHTDPRHDKKRIEDTKGGLLADSYRWVLNNTTFQQWRQDPNSRLLWVKGDPGKGKTMLLCGLINELQSSMPESALLSYFFCQATDARINSATATLRGLLHMLVTQQPSLASHIRKKHDHAGKVLFEDANAWVVLAEIFEDMLQDPRLRPTYLIIDALDECVFDLPKLLEFVAKQLSASSRVKWIVSSRNWPDIEAQLEHAGHKVKLSLELNAQSVAAAVDVFIQQKVNQLAQEKRYKGEVRHAVLQHLRSNANDTFLWVALVCQDLKTTPTWYALKKLASFPPGLDSLYKRMMQQISESDGAEICLQVLASTAVLYRPVTVPELAALVDQLENLDDLESVRQIVGFCGSFLTLREDTVYFIHQSAKDFLFAKAYNEAFPDGSEAVHQAIFSRSLAILSKTLHRDMYCLEAPGYPIENVKLPETDLLAVSRYPCVYWIDHLYESKALISSVGGLQASDVVNDFLRKNYLYWLEGLSLCKSVGRGVVLMEKLWSLVQEMCDQDRLAQLVQDARRFIMYHKGAIEGYPLQTYASALLFSPTGSLIRQLFQHEEPEAISIRPALSDGWSACLQTLEGHSSLVTSVAFSHNSTRLASASYDKTVRIWDASSGACLQTLEGHGGLVTSVAFSHNSTRLASTSSDRTVRIWDASSGACLQTLEGHGGLVTSVAFSHNSTRLASASHDKTVRIWDASSGACLQTLKGHGDYITSVAFSHNSTRLASASYDTTVKIWDASSGACLQTLEGHGDYITSVAFSHNSTQLASTSHDRTVRIWDASSGACLQTLEGHGDYITSVAFSHNSTRLASTSHDRTVRIWDASSGACLQTLEGHSSLVTLVAFSHNSTRLASASYDRTVRIWDASSGACLQTLEGHSSLVTLVAFSHNSTRLASTSGDRTVRIWDASSGACLQTLEGHSSLVTLVAFSHNSTRLASASYDTTVKIWDASSGACLQTLEGHGDYITSVAFSHNSTRLASASYDTTVKIWDASSGACLQTLEGHGDSVTSVAFSHNSTRLASTSHDRTVKIWDASSGACLQTLEGHGDSVTSVAFSHNLTRLASASYDRTVRIWDASSGACLQTLEGHGGLVTSVAFSHNSTRLASASGDRTVRIWDASSGACLQTLKGHGDYVTSANLVSILALPHSDEILTKPQQSVHQEVMISSDSIWISDDAQKLLWLPTEYRPASAAVSGRCVGLGTGSGKVWICRFE</sequence>
<dbReference type="FunFam" id="3.40.50.300:FF:001638">
    <property type="entry name" value="NACHT and WD40 domain protein"/>
    <property type="match status" value="1"/>
</dbReference>
<dbReference type="SUPFAM" id="SSF52540">
    <property type="entry name" value="P-loop containing nucleoside triphosphate hydrolases"/>
    <property type="match status" value="1"/>
</dbReference>
<feature type="repeat" description="WD" evidence="3">
    <location>
        <begin position="1202"/>
        <end position="1243"/>
    </location>
</feature>
<dbReference type="InterPro" id="IPR027417">
    <property type="entry name" value="P-loop_NTPase"/>
</dbReference>
<feature type="repeat" description="WD" evidence="3">
    <location>
        <begin position="1034"/>
        <end position="1075"/>
    </location>
</feature>
<dbReference type="Proteomes" id="UP000481861">
    <property type="component" value="Unassembled WGS sequence"/>
</dbReference>
<feature type="repeat" description="WD" evidence="3">
    <location>
        <begin position="1076"/>
        <end position="1117"/>
    </location>
</feature>
<feature type="repeat" description="WD" evidence="3">
    <location>
        <begin position="1160"/>
        <end position="1201"/>
    </location>
</feature>
<feature type="repeat" description="WD" evidence="3">
    <location>
        <begin position="1328"/>
        <end position="1369"/>
    </location>
</feature>
<dbReference type="OrthoDB" id="538223at2759"/>
<dbReference type="Gene3D" id="2.130.10.10">
    <property type="entry name" value="YVTN repeat-like/Quinoprotein amine dehydrogenase"/>
    <property type="match status" value="7"/>
</dbReference>
<dbReference type="Gene3D" id="3.40.50.300">
    <property type="entry name" value="P-loop containing nucleotide triphosphate hydrolases"/>
    <property type="match status" value="1"/>
</dbReference>
<organism evidence="5 6">
    <name type="scientific">Massariosphaeria phaeospora</name>
    <dbReference type="NCBI Taxonomy" id="100035"/>
    <lineage>
        <taxon>Eukaryota</taxon>
        <taxon>Fungi</taxon>
        <taxon>Dikarya</taxon>
        <taxon>Ascomycota</taxon>
        <taxon>Pezizomycotina</taxon>
        <taxon>Dothideomycetes</taxon>
        <taxon>Pleosporomycetidae</taxon>
        <taxon>Pleosporales</taxon>
        <taxon>Pleosporales incertae sedis</taxon>
        <taxon>Massariosphaeria</taxon>
    </lineage>
</organism>
<evidence type="ECO:0000256" key="1">
    <source>
        <dbReference type="ARBA" id="ARBA00022574"/>
    </source>
</evidence>
<feature type="repeat" description="WD" evidence="3">
    <location>
        <begin position="950"/>
        <end position="991"/>
    </location>
</feature>
<dbReference type="PROSITE" id="PS00678">
    <property type="entry name" value="WD_REPEATS_1"/>
    <property type="match status" value="13"/>
</dbReference>
<dbReference type="PANTHER" id="PTHR44019">
    <property type="entry name" value="WD REPEAT-CONTAINING PROTEIN 55"/>
    <property type="match status" value="1"/>
</dbReference>
<keyword evidence="2" id="KW-0677">Repeat</keyword>
<dbReference type="CDD" id="cd00200">
    <property type="entry name" value="WD40"/>
    <property type="match status" value="2"/>
</dbReference>
<name>A0A7C8I9V5_9PLEO</name>
<dbReference type="InterPro" id="IPR056884">
    <property type="entry name" value="NPHP3-like_N"/>
</dbReference>
<dbReference type="InterPro" id="IPR020472">
    <property type="entry name" value="WD40_PAC1"/>
</dbReference>
<protein>
    <submittedName>
        <fullName evidence="5">WD40-repeat-containing domain protein</fullName>
    </submittedName>
</protein>
<feature type="repeat" description="WD" evidence="3">
    <location>
        <begin position="1286"/>
        <end position="1327"/>
    </location>
</feature>
<feature type="repeat" description="WD" evidence="3">
    <location>
        <begin position="824"/>
        <end position="865"/>
    </location>
</feature>
<dbReference type="InterPro" id="IPR015943">
    <property type="entry name" value="WD40/YVTN_repeat-like_dom_sf"/>
</dbReference>
<dbReference type="Pfam" id="PF06985">
    <property type="entry name" value="HET"/>
    <property type="match status" value="1"/>
</dbReference>
<dbReference type="InterPro" id="IPR007111">
    <property type="entry name" value="NACHT_NTPase"/>
</dbReference>
<reference evidence="5 6" key="1">
    <citation type="submission" date="2020-01" db="EMBL/GenBank/DDBJ databases">
        <authorList>
            <consortium name="DOE Joint Genome Institute"/>
            <person name="Haridas S."/>
            <person name="Albert R."/>
            <person name="Binder M."/>
            <person name="Bloem J."/>
            <person name="Labutti K."/>
            <person name="Salamov A."/>
            <person name="Andreopoulos B."/>
            <person name="Baker S.E."/>
            <person name="Barry K."/>
            <person name="Bills G."/>
            <person name="Bluhm B.H."/>
            <person name="Cannon C."/>
            <person name="Castanera R."/>
            <person name="Culley D.E."/>
            <person name="Daum C."/>
            <person name="Ezra D."/>
            <person name="Gonzalez J.B."/>
            <person name="Henrissat B."/>
            <person name="Kuo A."/>
            <person name="Liang C."/>
            <person name="Lipzen A."/>
            <person name="Lutzoni F."/>
            <person name="Magnuson J."/>
            <person name="Mondo S."/>
            <person name="Nolan M."/>
            <person name="Ohm R."/>
            <person name="Pangilinan J."/>
            <person name="Park H.-J.H."/>
            <person name="Ramirez L."/>
            <person name="Alfaro M."/>
            <person name="Sun H."/>
            <person name="Tritt A."/>
            <person name="Yoshinaga Y."/>
            <person name="Zwiers L.-H.L."/>
            <person name="Turgeon B.G."/>
            <person name="Goodwin S.B."/>
            <person name="Spatafora J.W."/>
            <person name="Crous P.W."/>
            <person name="Grigoriev I.V."/>
        </authorList>
    </citation>
    <scope>NUCLEOTIDE SEQUENCE [LARGE SCALE GENOMIC DNA]</scope>
    <source>
        <strain evidence="5 6">CBS 611.86</strain>
    </source>
</reference>
<dbReference type="EMBL" id="JAADJZ010000010">
    <property type="protein sequence ID" value="KAF2871892.1"/>
    <property type="molecule type" value="Genomic_DNA"/>
</dbReference>
<feature type="repeat" description="WD" evidence="3">
    <location>
        <begin position="1118"/>
        <end position="1159"/>
    </location>
</feature>
<dbReference type="InterPro" id="IPR036322">
    <property type="entry name" value="WD40_repeat_dom_sf"/>
</dbReference>
<feature type="repeat" description="WD" evidence="3">
    <location>
        <begin position="866"/>
        <end position="907"/>
    </location>
</feature>
<dbReference type="PROSITE" id="PS50294">
    <property type="entry name" value="WD_REPEATS_REGION"/>
    <property type="match status" value="13"/>
</dbReference>
<dbReference type="PANTHER" id="PTHR44019:SF8">
    <property type="entry name" value="POC1 CENTRIOLAR PROTEIN HOMOLOG"/>
    <property type="match status" value="1"/>
</dbReference>
<dbReference type="InterPro" id="IPR019775">
    <property type="entry name" value="WD40_repeat_CS"/>
</dbReference>
<evidence type="ECO:0000256" key="2">
    <source>
        <dbReference type="ARBA" id="ARBA00022737"/>
    </source>
</evidence>
<feature type="repeat" description="WD" evidence="3">
    <location>
        <begin position="992"/>
        <end position="1033"/>
    </location>
</feature>
<keyword evidence="1 3" id="KW-0853">WD repeat</keyword>
<gene>
    <name evidence="5" type="ORF">BDV95DRAFT_594183</name>
</gene>
<dbReference type="SMART" id="SM00320">
    <property type="entry name" value="WD40"/>
    <property type="match status" value="13"/>
</dbReference>
<proteinExistence type="predicted"/>
<dbReference type="PRINTS" id="PR00320">
    <property type="entry name" value="GPROTEINBRPT"/>
</dbReference>
<dbReference type="InterPro" id="IPR010730">
    <property type="entry name" value="HET"/>
</dbReference>
<feature type="repeat" description="WD" evidence="3">
    <location>
        <begin position="1244"/>
        <end position="1285"/>
    </location>
</feature>
<dbReference type="PROSITE" id="PS50837">
    <property type="entry name" value="NACHT"/>
    <property type="match status" value="1"/>
</dbReference>
<feature type="repeat" description="WD" evidence="3">
    <location>
        <begin position="908"/>
        <end position="949"/>
    </location>
</feature>